<dbReference type="AlphaFoldDB" id="A0A7V8FQP1"/>
<dbReference type="SUPFAM" id="SSF53850">
    <property type="entry name" value="Periplasmic binding protein-like II"/>
    <property type="match status" value="1"/>
</dbReference>
<proteinExistence type="predicted"/>
<dbReference type="PANTHER" id="PTHR30024:SF21">
    <property type="entry name" value="ABC TRANSPORTER SUBSTRATE-BINDING PROTEIN"/>
    <property type="match status" value="1"/>
</dbReference>
<dbReference type="PROSITE" id="PS51318">
    <property type="entry name" value="TAT"/>
    <property type="match status" value="1"/>
</dbReference>
<dbReference type="Pfam" id="PF09084">
    <property type="entry name" value="NMT1"/>
    <property type="match status" value="1"/>
</dbReference>
<accession>A0A7V8FQP1</accession>
<dbReference type="EMBL" id="WNDQ01000010">
    <property type="protein sequence ID" value="KAF1022628.1"/>
    <property type="molecule type" value="Genomic_DNA"/>
</dbReference>
<comment type="caution">
    <text evidence="2">The sequence shown here is derived from an EMBL/GenBank/DDBJ whole genome shotgun (WGS) entry which is preliminary data.</text>
</comment>
<gene>
    <name evidence="2" type="ORF">GAK30_01001</name>
</gene>
<dbReference type="PANTHER" id="PTHR30024">
    <property type="entry name" value="ALIPHATIC SULFONATES-BINDING PROTEIN-RELATED"/>
    <property type="match status" value="1"/>
</dbReference>
<name>A0A7V8FQP1_9BURK</name>
<evidence type="ECO:0000313" key="3">
    <source>
        <dbReference type="Proteomes" id="UP000461670"/>
    </source>
</evidence>
<dbReference type="InterPro" id="IPR006311">
    <property type="entry name" value="TAT_signal"/>
</dbReference>
<dbReference type="InterPro" id="IPR015168">
    <property type="entry name" value="SsuA/THI5"/>
</dbReference>
<feature type="domain" description="SsuA/THI5-like" evidence="1">
    <location>
        <begin position="66"/>
        <end position="279"/>
    </location>
</feature>
<dbReference type="Proteomes" id="UP000461670">
    <property type="component" value="Unassembled WGS sequence"/>
</dbReference>
<protein>
    <recommendedName>
        <fullName evidence="1">SsuA/THI5-like domain-containing protein</fullName>
    </recommendedName>
</protein>
<organism evidence="2 3">
    <name type="scientific">Paracidovorax wautersii</name>
    <dbReference type="NCBI Taxonomy" id="1177982"/>
    <lineage>
        <taxon>Bacteria</taxon>
        <taxon>Pseudomonadati</taxon>
        <taxon>Pseudomonadota</taxon>
        <taxon>Betaproteobacteria</taxon>
        <taxon>Burkholderiales</taxon>
        <taxon>Comamonadaceae</taxon>
        <taxon>Paracidovorax</taxon>
    </lineage>
</organism>
<reference evidence="3" key="1">
    <citation type="journal article" date="2020" name="MBio">
        <title>Horizontal gene transfer to a defensive symbiont with a reduced genome amongst a multipartite beetle microbiome.</title>
        <authorList>
            <person name="Waterworth S.C."/>
            <person name="Florez L.V."/>
            <person name="Rees E.R."/>
            <person name="Hertweck C."/>
            <person name="Kaltenpoth M."/>
            <person name="Kwan J.C."/>
        </authorList>
    </citation>
    <scope>NUCLEOTIDE SEQUENCE [LARGE SCALE GENOMIC DNA]</scope>
</reference>
<evidence type="ECO:0000259" key="1">
    <source>
        <dbReference type="Pfam" id="PF09084"/>
    </source>
</evidence>
<sequence length="350" mass="37375">MTSVSPLSPASSATTPATRRRWLQRAGGAAVLGLGAGGLLASRRSWGAGSAKPLVLSWTGTGLCLSPIIVANELGYFRDAGVDVDIINFAGAVDQVLESLATGKADLSLGLIHAWLKPLESGFDVKVVGTAHAGCIRVLAPREKNITSIEAVKGKTIAVSSPAGFGRQFFSTALARRGVNPETEVQWRVFPADQLDLAINKGEADVIADADPTLFLVEKRNPGRYVEIANVQKGDFKDRLCCIVAARGGLVKERRQDVAAAVRALHRAALFIADNPGEAARVVYKHLPRASVDDLRTIISSSFDYRHHTRGIPLESEIAAYARDLQQVGVLKKSTDPARFAKHLTVDVLG</sequence>
<dbReference type="Gene3D" id="3.40.190.10">
    <property type="entry name" value="Periplasmic binding protein-like II"/>
    <property type="match status" value="2"/>
</dbReference>
<evidence type="ECO:0000313" key="2">
    <source>
        <dbReference type="EMBL" id="KAF1022628.1"/>
    </source>
</evidence>